<dbReference type="EMBL" id="BMAT01008481">
    <property type="protein sequence ID" value="GFR86112.1"/>
    <property type="molecule type" value="Genomic_DNA"/>
</dbReference>
<name>A0AAV4GK63_9GAST</name>
<protein>
    <submittedName>
        <fullName evidence="1">Uncharacterized protein</fullName>
    </submittedName>
</protein>
<evidence type="ECO:0000313" key="2">
    <source>
        <dbReference type="Proteomes" id="UP000762676"/>
    </source>
</evidence>
<sequence>MSHWLSLVTCCMRVTIIAHSDHGLLADSLYATTKRFGLINSVEKKLEMVFQPARESIANKPKIKIDNKTLNFIGSSQSLCKLKNHLFFMVDPRPTGCQPKLLGSGAEGICQLLKTMLNVGDINTVISSQHVTNESQCDFSLCMQALQVKQSPSCSV</sequence>
<reference evidence="1 2" key="1">
    <citation type="journal article" date="2021" name="Elife">
        <title>Chloroplast acquisition without the gene transfer in kleptoplastic sea slugs, Plakobranchus ocellatus.</title>
        <authorList>
            <person name="Maeda T."/>
            <person name="Takahashi S."/>
            <person name="Yoshida T."/>
            <person name="Shimamura S."/>
            <person name="Takaki Y."/>
            <person name="Nagai Y."/>
            <person name="Toyoda A."/>
            <person name="Suzuki Y."/>
            <person name="Arimoto A."/>
            <person name="Ishii H."/>
            <person name="Satoh N."/>
            <person name="Nishiyama T."/>
            <person name="Hasebe M."/>
            <person name="Maruyama T."/>
            <person name="Minagawa J."/>
            <person name="Obokata J."/>
            <person name="Shigenobu S."/>
        </authorList>
    </citation>
    <scope>NUCLEOTIDE SEQUENCE [LARGE SCALE GENOMIC DNA]</scope>
</reference>
<dbReference type="AlphaFoldDB" id="A0AAV4GK63"/>
<keyword evidence="2" id="KW-1185">Reference proteome</keyword>
<dbReference type="Proteomes" id="UP000762676">
    <property type="component" value="Unassembled WGS sequence"/>
</dbReference>
<evidence type="ECO:0000313" key="1">
    <source>
        <dbReference type="EMBL" id="GFR86112.1"/>
    </source>
</evidence>
<comment type="caution">
    <text evidence="1">The sequence shown here is derived from an EMBL/GenBank/DDBJ whole genome shotgun (WGS) entry which is preliminary data.</text>
</comment>
<accession>A0AAV4GK63</accession>
<gene>
    <name evidence="1" type="ORF">ElyMa_004191200</name>
</gene>
<proteinExistence type="predicted"/>
<organism evidence="1 2">
    <name type="scientific">Elysia marginata</name>
    <dbReference type="NCBI Taxonomy" id="1093978"/>
    <lineage>
        <taxon>Eukaryota</taxon>
        <taxon>Metazoa</taxon>
        <taxon>Spiralia</taxon>
        <taxon>Lophotrochozoa</taxon>
        <taxon>Mollusca</taxon>
        <taxon>Gastropoda</taxon>
        <taxon>Heterobranchia</taxon>
        <taxon>Euthyneura</taxon>
        <taxon>Panpulmonata</taxon>
        <taxon>Sacoglossa</taxon>
        <taxon>Placobranchoidea</taxon>
        <taxon>Plakobranchidae</taxon>
        <taxon>Elysia</taxon>
    </lineage>
</organism>